<feature type="region of interest" description="Disordered" evidence="1">
    <location>
        <begin position="1"/>
        <end position="27"/>
    </location>
</feature>
<dbReference type="Proteomes" id="UP001595797">
    <property type="component" value="Unassembled WGS sequence"/>
</dbReference>
<comment type="caution">
    <text evidence="2">The sequence shown here is derived from an EMBL/GenBank/DDBJ whole genome shotgun (WGS) entry which is preliminary data.</text>
</comment>
<proteinExistence type="predicted"/>
<evidence type="ECO:0000313" key="3">
    <source>
        <dbReference type="Proteomes" id="UP001595797"/>
    </source>
</evidence>
<accession>A0ABV9TKY7</accession>
<name>A0ABV9TKY7_9MICC</name>
<protein>
    <recommendedName>
        <fullName evidence="4">Transposase</fullName>
    </recommendedName>
</protein>
<evidence type="ECO:0008006" key="4">
    <source>
        <dbReference type="Google" id="ProtNLM"/>
    </source>
</evidence>
<gene>
    <name evidence="2" type="ORF">ACFPCS_11005</name>
</gene>
<evidence type="ECO:0000256" key="1">
    <source>
        <dbReference type="SAM" id="MobiDB-lite"/>
    </source>
</evidence>
<reference evidence="3" key="1">
    <citation type="journal article" date="2019" name="Int. J. Syst. Evol. Microbiol.">
        <title>The Global Catalogue of Microorganisms (GCM) 10K type strain sequencing project: providing services to taxonomists for standard genome sequencing and annotation.</title>
        <authorList>
            <consortium name="The Broad Institute Genomics Platform"/>
            <consortium name="The Broad Institute Genome Sequencing Center for Infectious Disease"/>
            <person name="Wu L."/>
            <person name="Ma J."/>
        </authorList>
    </citation>
    <scope>NUCLEOTIDE SEQUENCE [LARGE SCALE GENOMIC DNA]</scope>
    <source>
        <strain evidence="3">CGMCC 4.6946</strain>
    </source>
</reference>
<organism evidence="2 3">
    <name type="scientific">Kocuria oceani</name>
    <dbReference type="NCBI Taxonomy" id="988827"/>
    <lineage>
        <taxon>Bacteria</taxon>
        <taxon>Bacillati</taxon>
        <taxon>Actinomycetota</taxon>
        <taxon>Actinomycetes</taxon>
        <taxon>Micrococcales</taxon>
        <taxon>Micrococcaceae</taxon>
        <taxon>Kocuria</taxon>
    </lineage>
</organism>
<dbReference type="RefSeq" id="WP_338130235.1">
    <property type="nucleotide sequence ID" value="NZ_JARAMH010000015.1"/>
</dbReference>
<keyword evidence="3" id="KW-1185">Reference proteome</keyword>
<dbReference type="EMBL" id="JBHSIW010000014">
    <property type="protein sequence ID" value="MFC4904093.1"/>
    <property type="molecule type" value="Genomic_DNA"/>
</dbReference>
<evidence type="ECO:0000313" key="2">
    <source>
        <dbReference type="EMBL" id="MFC4904093.1"/>
    </source>
</evidence>
<sequence>MARNLGMSKATLYRGGSGRSRNRRSEAVWPRGGDAYAARVRASLASGSKGARVRGVVGRCIVVVSVASLNRLIARGWAQ</sequence>